<dbReference type="SUPFAM" id="SSF141868">
    <property type="entry name" value="EAL domain-like"/>
    <property type="match status" value="1"/>
</dbReference>
<dbReference type="InterPro" id="IPR035965">
    <property type="entry name" value="PAS-like_dom_sf"/>
</dbReference>
<dbReference type="SUPFAM" id="SSF55785">
    <property type="entry name" value="PYP-like sensor domain (PAS domain)"/>
    <property type="match status" value="1"/>
</dbReference>
<dbReference type="NCBIfam" id="TIGR00254">
    <property type="entry name" value="GGDEF"/>
    <property type="match status" value="1"/>
</dbReference>
<dbReference type="OrthoDB" id="8553030at2"/>
<dbReference type="SMART" id="SM00091">
    <property type="entry name" value="PAS"/>
    <property type="match status" value="1"/>
</dbReference>
<dbReference type="Gene3D" id="3.30.70.270">
    <property type="match status" value="1"/>
</dbReference>
<dbReference type="Pfam" id="PF13426">
    <property type="entry name" value="PAS_9"/>
    <property type="match status" value="1"/>
</dbReference>
<feature type="modified residue" description="4-aspartylphosphate" evidence="3">
    <location>
        <position position="783"/>
    </location>
</feature>
<dbReference type="InterPro" id="IPR035919">
    <property type="entry name" value="EAL_sf"/>
</dbReference>
<feature type="domain" description="Response regulatory" evidence="4">
    <location>
        <begin position="4"/>
        <end position="121"/>
    </location>
</feature>
<keyword evidence="2" id="KW-0973">c-di-GMP</keyword>
<protein>
    <recommendedName>
        <fullName evidence="1">cyclic-guanylate-specific phosphodiesterase</fullName>
        <ecNumber evidence="1">3.1.4.52</ecNumber>
    </recommendedName>
</protein>
<evidence type="ECO:0000259" key="6">
    <source>
        <dbReference type="PROSITE" id="PS50883"/>
    </source>
</evidence>
<evidence type="ECO:0000256" key="1">
    <source>
        <dbReference type="ARBA" id="ARBA00012282"/>
    </source>
</evidence>
<dbReference type="GO" id="GO:0071111">
    <property type="term" value="F:cyclic-guanylate-specific phosphodiesterase activity"/>
    <property type="evidence" value="ECO:0007669"/>
    <property type="project" value="UniProtKB-EC"/>
</dbReference>
<evidence type="ECO:0000256" key="2">
    <source>
        <dbReference type="ARBA" id="ARBA00022636"/>
    </source>
</evidence>
<dbReference type="AlphaFoldDB" id="A0A2S7XRI5"/>
<evidence type="ECO:0000313" key="8">
    <source>
        <dbReference type="EMBL" id="PQJ96364.1"/>
    </source>
</evidence>
<dbReference type="PANTHER" id="PTHR44757:SF2">
    <property type="entry name" value="BIOFILM ARCHITECTURE MAINTENANCE PROTEIN MBAA"/>
    <property type="match status" value="1"/>
</dbReference>
<dbReference type="SMART" id="SM00448">
    <property type="entry name" value="REC"/>
    <property type="match status" value="2"/>
</dbReference>
<dbReference type="SMART" id="SM00267">
    <property type="entry name" value="GGDEF"/>
    <property type="match status" value="1"/>
</dbReference>
<dbReference type="PROSITE" id="PS50112">
    <property type="entry name" value="PAS"/>
    <property type="match status" value="1"/>
</dbReference>
<dbReference type="CDD" id="cd01948">
    <property type="entry name" value="EAL"/>
    <property type="match status" value="1"/>
</dbReference>
<evidence type="ECO:0000313" key="9">
    <source>
        <dbReference type="Proteomes" id="UP000239936"/>
    </source>
</evidence>
<feature type="domain" description="GGDEF" evidence="7">
    <location>
        <begin position="325"/>
        <end position="457"/>
    </location>
</feature>
<evidence type="ECO:0000259" key="4">
    <source>
        <dbReference type="PROSITE" id="PS50110"/>
    </source>
</evidence>
<dbReference type="Proteomes" id="UP000239936">
    <property type="component" value="Unassembled WGS sequence"/>
</dbReference>
<dbReference type="SMART" id="SM00052">
    <property type="entry name" value="EAL"/>
    <property type="match status" value="1"/>
</dbReference>
<evidence type="ECO:0000256" key="3">
    <source>
        <dbReference type="PROSITE-ProRule" id="PRU00169"/>
    </source>
</evidence>
<dbReference type="Pfam" id="PF00563">
    <property type="entry name" value="EAL"/>
    <property type="match status" value="1"/>
</dbReference>
<dbReference type="SUPFAM" id="SSF52172">
    <property type="entry name" value="CheY-like"/>
    <property type="match status" value="2"/>
</dbReference>
<feature type="domain" description="Response regulatory" evidence="4">
    <location>
        <begin position="734"/>
        <end position="849"/>
    </location>
</feature>
<dbReference type="InterPro" id="IPR011006">
    <property type="entry name" value="CheY-like_superfamily"/>
</dbReference>
<dbReference type="Pfam" id="PF00072">
    <property type="entry name" value="Response_reg"/>
    <property type="match status" value="2"/>
</dbReference>
<dbReference type="FunFam" id="3.20.20.450:FF:000001">
    <property type="entry name" value="Cyclic di-GMP phosphodiesterase yahA"/>
    <property type="match status" value="1"/>
</dbReference>
<dbReference type="InterPro" id="IPR000014">
    <property type="entry name" value="PAS"/>
</dbReference>
<feature type="modified residue" description="4-aspartylphosphate" evidence="3">
    <location>
        <position position="54"/>
    </location>
</feature>
<gene>
    <name evidence="8" type="ORF">CXB77_11595</name>
</gene>
<feature type="domain" description="EAL" evidence="6">
    <location>
        <begin position="466"/>
        <end position="720"/>
    </location>
</feature>
<keyword evidence="3" id="KW-0597">Phosphoprotein</keyword>
<dbReference type="Pfam" id="PF00990">
    <property type="entry name" value="GGDEF"/>
    <property type="match status" value="1"/>
</dbReference>
<comment type="caution">
    <text evidence="8">The sequence shown here is derived from an EMBL/GenBank/DDBJ whole genome shotgun (WGS) entry which is preliminary data.</text>
</comment>
<dbReference type="Gene3D" id="3.30.450.20">
    <property type="entry name" value="PAS domain"/>
    <property type="match status" value="1"/>
</dbReference>
<proteinExistence type="predicted"/>
<dbReference type="SUPFAM" id="SSF55073">
    <property type="entry name" value="Nucleotide cyclase"/>
    <property type="match status" value="1"/>
</dbReference>
<name>A0A2S7XRI5_9GAMM</name>
<feature type="domain" description="PAS" evidence="5">
    <location>
        <begin position="162"/>
        <end position="214"/>
    </location>
</feature>
<dbReference type="EC" id="3.1.4.52" evidence="1"/>
<dbReference type="PROSITE" id="PS50110">
    <property type="entry name" value="RESPONSE_REGULATORY"/>
    <property type="match status" value="2"/>
</dbReference>
<dbReference type="EMBL" id="PPGH01000035">
    <property type="protein sequence ID" value="PQJ96364.1"/>
    <property type="molecule type" value="Genomic_DNA"/>
</dbReference>
<dbReference type="NCBIfam" id="TIGR00229">
    <property type="entry name" value="sensory_box"/>
    <property type="match status" value="1"/>
</dbReference>
<dbReference type="InterPro" id="IPR000160">
    <property type="entry name" value="GGDEF_dom"/>
</dbReference>
<dbReference type="RefSeq" id="WP_105073989.1">
    <property type="nucleotide sequence ID" value="NZ_PPGH01000035.1"/>
</dbReference>
<dbReference type="CDD" id="cd01949">
    <property type="entry name" value="GGDEF"/>
    <property type="match status" value="1"/>
</dbReference>
<dbReference type="PROSITE" id="PS50883">
    <property type="entry name" value="EAL"/>
    <property type="match status" value="1"/>
</dbReference>
<keyword evidence="9" id="KW-1185">Reference proteome</keyword>
<reference evidence="8 9" key="1">
    <citation type="submission" date="2018-01" db="EMBL/GenBank/DDBJ databases">
        <title>The complete genome sequence of Chromatium okenii LaCa, a purple sulfur bacterium with a turbulent life.</title>
        <authorList>
            <person name="Luedin S.M."/>
            <person name="Liechti N."/>
            <person name="Storelli N."/>
            <person name="Danza F."/>
            <person name="Wittwer M."/>
            <person name="Pothier J.F."/>
            <person name="Tonolla M.A."/>
        </authorList>
    </citation>
    <scope>NUCLEOTIDE SEQUENCE [LARGE SCALE GENOMIC DNA]</scope>
    <source>
        <strain evidence="8 9">LaCa</strain>
    </source>
</reference>
<dbReference type="GO" id="GO:0000160">
    <property type="term" value="P:phosphorelay signal transduction system"/>
    <property type="evidence" value="ECO:0007669"/>
    <property type="project" value="InterPro"/>
</dbReference>
<organism evidence="8 9">
    <name type="scientific">Chromatium okenii</name>
    <dbReference type="NCBI Taxonomy" id="61644"/>
    <lineage>
        <taxon>Bacteria</taxon>
        <taxon>Pseudomonadati</taxon>
        <taxon>Pseudomonadota</taxon>
        <taxon>Gammaproteobacteria</taxon>
        <taxon>Chromatiales</taxon>
        <taxon>Chromatiaceae</taxon>
        <taxon>Chromatium</taxon>
    </lineage>
</organism>
<dbReference type="Gene3D" id="3.20.20.450">
    <property type="entry name" value="EAL domain"/>
    <property type="match status" value="1"/>
</dbReference>
<dbReference type="PANTHER" id="PTHR44757">
    <property type="entry name" value="DIGUANYLATE CYCLASE DGCP"/>
    <property type="match status" value="1"/>
</dbReference>
<dbReference type="InterPro" id="IPR001633">
    <property type="entry name" value="EAL_dom"/>
</dbReference>
<evidence type="ECO:0000259" key="5">
    <source>
        <dbReference type="PROSITE" id="PS50112"/>
    </source>
</evidence>
<dbReference type="PROSITE" id="PS50887">
    <property type="entry name" value="GGDEF"/>
    <property type="match status" value="1"/>
</dbReference>
<accession>A0A2S7XRI5</accession>
<dbReference type="CDD" id="cd00130">
    <property type="entry name" value="PAS"/>
    <property type="match status" value="1"/>
</dbReference>
<dbReference type="InterPro" id="IPR029787">
    <property type="entry name" value="Nucleotide_cyclase"/>
</dbReference>
<dbReference type="InterPro" id="IPR043128">
    <property type="entry name" value="Rev_trsase/Diguanyl_cyclase"/>
</dbReference>
<dbReference type="Gene3D" id="3.40.50.2300">
    <property type="match status" value="2"/>
</dbReference>
<sequence length="864" mass="96638">MSATLLIVDDVPENLTILGELLRNAGYRVRAANSGITALKYALLAPPPDLILLDLMMPEMDGHEVLLRLRENPQTADIPVIYVTAMDSSETETLCLEQGAADFISKPLIASVVLARVSNQLELKQVRSWLLDQNAFLESEVARRITEVQAVQDASDRAQAHLNHRMEMILNSTGEGIQGLDLNGKIDFVNPAAAMMLGYRPEELLGKDFHRTIHHNQNDQRECGVDHDCHLLSAVRSGGVLENYADHFYCKNRMRMPVEYSCMPLFENGKLQGAVIAWRDVSERNHYLEQIERKSNFDELTGLPNRNLLYDRLMQALERSRLEHQPLTILTLSLDRFKSINANLGRGAGDQALRVVTERLARLLTATDTLARVEGDEFILVTKADEREIIAYYAQPMLDAVHAPLWIDAHEIVLSASIGIATFPKDGCNAELLLRNATAAMTKIKVSGGQGFRFYAPEMNARALERLDLEADLRDAIKNGGLALHYQPQIDLRNGQIIGAEALARWPHPRRGWISPGDFIPLAEECGLIWALGAWVLRESCRQNKEWQQLGLPPITVAVNLSALQFTAGDVVELTAKTLRETGLAPEYLELEITESAAMSDMPAFITATQRLKGLSVSLSIDDFGTGFSSLSYLRQFHIDRLKIDQSFVRDIVHDPSSAAIITAIINLAHGLNLAAIAEGVETEAQLQFLRSHDCDEMQGYYFSRPLAASDFEVLLRSERLLVFPNETLAPQRTLLLVDDDPQIRLILDRLFSYEGYRVLVAGRGTNALELLALHDVDVVISDGDMPEMDGAELLRRISSMYPQTLRILLSGTLDPLLITRSVNQGEIFRFLTKPWKTAELREAVREAFRVVEERKSRLPSSRS</sequence>
<dbReference type="InterPro" id="IPR052155">
    <property type="entry name" value="Biofilm_reg_signaling"/>
</dbReference>
<dbReference type="CDD" id="cd17569">
    <property type="entry name" value="REC_HupR-like"/>
    <property type="match status" value="1"/>
</dbReference>
<evidence type="ECO:0000259" key="7">
    <source>
        <dbReference type="PROSITE" id="PS50887"/>
    </source>
</evidence>
<dbReference type="InterPro" id="IPR001789">
    <property type="entry name" value="Sig_transdc_resp-reg_receiver"/>
</dbReference>